<dbReference type="GO" id="GO:0005525">
    <property type="term" value="F:GTP binding"/>
    <property type="evidence" value="ECO:0007669"/>
    <property type="project" value="InterPro"/>
</dbReference>
<evidence type="ECO:0000259" key="2">
    <source>
        <dbReference type="Pfam" id="PF01926"/>
    </source>
</evidence>
<gene>
    <name evidence="4" type="ORF">Vafri_2543</name>
</gene>
<dbReference type="Gene3D" id="3.40.50.300">
    <property type="entry name" value="P-loop containing nucleotide triphosphate hydrolases"/>
    <property type="match status" value="1"/>
</dbReference>
<dbReference type="InterPro" id="IPR051943">
    <property type="entry name" value="TRAFAC_Dynamin-like_GTPase"/>
</dbReference>
<dbReference type="Gene3D" id="3.20.20.70">
    <property type="entry name" value="Aldolase class I"/>
    <property type="match status" value="1"/>
</dbReference>
<dbReference type="InterPro" id="IPR013785">
    <property type="entry name" value="Aldolase_TIM"/>
</dbReference>
<protein>
    <recommendedName>
        <fullName evidence="6">G domain-containing protein</fullName>
    </recommendedName>
</protein>
<comment type="caution">
    <text evidence="4">The sequence shown here is derived from an EMBL/GenBank/DDBJ whole genome shotgun (WGS) entry which is preliminary data.</text>
</comment>
<feature type="compositionally biased region" description="Low complexity" evidence="1">
    <location>
        <begin position="333"/>
        <end position="345"/>
    </location>
</feature>
<dbReference type="EMBL" id="BNCO01000003">
    <property type="protein sequence ID" value="GIL45252.1"/>
    <property type="molecule type" value="Genomic_DNA"/>
</dbReference>
<dbReference type="CDD" id="cd09912">
    <property type="entry name" value="DLP_2"/>
    <property type="match status" value="1"/>
</dbReference>
<dbReference type="SUPFAM" id="SSF51391">
    <property type="entry name" value="Thiamin phosphate synthase"/>
    <property type="match status" value="1"/>
</dbReference>
<feature type="region of interest" description="Disordered" evidence="1">
    <location>
        <begin position="311"/>
        <end position="379"/>
    </location>
</feature>
<feature type="region of interest" description="Disordered" evidence="1">
    <location>
        <begin position="851"/>
        <end position="881"/>
    </location>
</feature>
<dbReference type="Pfam" id="PF02581">
    <property type="entry name" value="TMP-TENI"/>
    <property type="match status" value="1"/>
</dbReference>
<evidence type="ECO:0000313" key="4">
    <source>
        <dbReference type="EMBL" id="GIL45252.1"/>
    </source>
</evidence>
<dbReference type="GO" id="GO:0031969">
    <property type="term" value="C:chloroplast membrane"/>
    <property type="evidence" value="ECO:0007669"/>
    <property type="project" value="TreeGrafter"/>
</dbReference>
<proteinExistence type="predicted"/>
<evidence type="ECO:0008006" key="6">
    <source>
        <dbReference type="Google" id="ProtNLM"/>
    </source>
</evidence>
<evidence type="ECO:0000259" key="3">
    <source>
        <dbReference type="Pfam" id="PF02581"/>
    </source>
</evidence>
<reference evidence="4" key="1">
    <citation type="journal article" date="2021" name="Proc. Natl. Acad. Sci. U.S.A.">
        <title>Three genomes in the algal genus Volvox reveal the fate of a haploid sex-determining region after a transition to homothallism.</title>
        <authorList>
            <person name="Yamamoto K."/>
            <person name="Hamaji T."/>
            <person name="Kawai-Toyooka H."/>
            <person name="Matsuzaki R."/>
            <person name="Takahashi F."/>
            <person name="Nishimura Y."/>
            <person name="Kawachi M."/>
            <person name="Noguchi H."/>
            <person name="Minakuchi Y."/>
            <person name="Umen J.G."/>
            <person name="Toyoda A."/>
            <person name="Nozaki H."/>
        </authorList>
    </citation>
    <scope>NUCLEOTIDE SEQUENCE</scope>
    <source>
        <strain evidence="4">NIES-3780</strain>
    </source>
</reference>
<sequence length="1035" mass="108317">MAMPTVNFTMRCSAPARVNSSQVPCASFLHQSSGTATPPCGTVCVKSCRPHGRSSLPELRSVGSSFICRAQPVSSTTTASGLGLFPSGMQQARVQLPAVALQVEASKVLSDANVADIISQALQGGCNMVVLWDSNSNAAAMYDAALRIQELLRGRASLLLVDRTDVALAVGAQGVLLTNQGVPTVVARRMLSGSGPALVGRVVSDEGAAITAAADGANLVFVTGPQGASPSPAVLEASKSGQRSGNAIPLLMSVRLAGSGGVEEALEADIDGVAVAPEALSEVARACFDLPETSSVTDFTTAVLTRLNVKAATAGTAKRPRQQEKQAASDYQAHASTTPAAAAPAVAPPPKPAVSPASPASPASPPPMPASPPLSSRPLRRLMDPEREALLSDEKTTLVQVLAFLEETLPGVSELSLLRDALKALDEPFLVAVVGEFNSGKSSVINALLGRRYLAEGILPTTNEISILKYSPTAGVTADTAQLEQQADGLYVRYLPAKLLQDLNIVDTPGTNVILERQQRLTEEYVPRADLVLFVMSADRPFSESEVRFLEYIRQWQKKVVFVVNKADILESVDEVDAVKDFVADNAQRILRLDRPAVIAVSSRAALRAKLAAVGITLTSFSDDGEGGPASSPSPSAVAAATDPEVLEAVLASSPDWRSSNFGELERQVSNFLIGGSEGGGEGVRLKLQTPLFVADALLGAAGRQLAVDLEASRAELEGVKLVGRQLAKFRGEMEKDAASQRAALQQVLSEVLARADRFVDQTVQLSNAPLLVSIAAGNREYPFRAAFEQEVVGSGFDALRTAVSEHSSWLLANCDAQREYYANFATARAAAAGVPPASLAEALNAAAAAGGGGPSSNGSGTVERTRSGAEASTSSTPPSPALLAVSDFNVRAISTLLDTELQQAMATTVGTAAGAPLFGLFAMQLIPNTLEDILLAGLSGAISYVSLLNLPLRRSDLKDKISRVARNFITDVQTKMEAEVADEVGVVTKAVGALVAPLEQAYGAEVARLEARQADLERLSDQIKELQRRTANLD</sequence>
<name>A0A8J4ESW4_9CHLO</name>
<dbReference type="Pfam" id="PF01926">
    <property type="entry name" value="MMR_HSR1"/>
    <property type="match status" value="1"/>
</dbReference>
<organism evidence="4 5">
    <name type="scientific">Volvox africanus</name>
    <dbReference type="NCBI Taxonomy" id="51714"/>
    <lineage>
        <taxon>Eukaryota</taxon>
        <taxon>Viridiplantae</taxon>
        <taxon>Chlorophyta</taxon>
        <taxon>core chlorophytes</taxon>
        <taxon>Chlorophyceae</taxon>
        <taxon>CS clade</taxon>
        <taxon>Chlamydomonadales</taxon>
        <taxon>Volvocaceae</taxon>
        <taxon>Volvox</taxon>
    </lineage>
</organism>
<dbReference type="Proteomes" id="UP000747399">
    <property type="component" value="Unassembled WGS sequence"/>
</dbReference>
<dbReference type="InterPro" id="IPR027417">
    <property type="entry name" value="P-loop_NTPase"/>
</dbReference>
<dbReference type="GO" id="GO:0009228">
    <property type="term" value="P:thiamine biosynthetic process"/>
    <property type="evidence" value="ECO:0007669"/>
    <property type="project" value="UniProtKB-KW"/>
</dbReference>
<dbReference type="PANTHER" id="PTHR43681">
    <property type="entry name" value="TRANSMEMBRANE GTPASE FZO"/>
    <property type="match status" value="1"/>
</dbReference>
<dbReference type="InterPro" id="IPR022998">
    <property type="entry name" value="ThiamineP_synth_TenI"/>
</dbReference>
<dbReference type="FunFam" id="3.40.50.300:FF:001052">
    <property type="entry name" value="Probable transmembrane GTPase FZO-like, chloroplastic"/>
    <property type="match status" value="1"/>
</dbReference>
<keyword evidence="5" id="KW-1185">Reference proteome</keyword>
<accession>A0A8J4ESW4</accession>
<evidence type="ECO:0000256" key="1">
    <source>
        <dbReference type="SAM" id="MobiDB-lite"/>
    </source>
</evidence>
<dbReference type="GO" id="GO:0010027">
    <property type="term" value="P:thylakoid membrane organization"/>
    <property type="evidence" value="ECO:0007669"/>
    <property type="project" value="TreeGrafter"/>
</dbReference>
<dbReference type="InterPro" id="IPR006073">
    <property type="entry name" value="GTP-bd"/>
</dbReference>
<evidence type="ECO:0000313" key="5">
    <source>
        <dbReference type="Proteomes" id="UP000747399"/>
    </source>
</evidence>
<dbReference type="InterPro" id="IPR036206">
    <property type="entry name" value="ThiamineP_synth_sf"/>
</dbReference>
<feature type="compositionally biased region" description="Pro residues" evidence="1">
    <location>
        <begin position="362"/>
        <end position="372"/>
    </location>
</feature>
<dbReference type="CDD" id="cd00564">
    <property type="entry name" value="TMP_TenI"/>
    <property type="match status" value="1"/>
</dbReference>
<feature type="domain" description="Thiamine phosphate synthase/TenI" evidence="3">
    <location>
        <begin position="111"/>
        <end position="232"/>
    </location>
</feature>
<dbReference type="PANTHER" id="PTHR43681:SF1">
    <property type="entry name" value="SARCALUMENIN"/>
    <property type="match status" value="1"/>
</dbReference>
<feature type="domain" description="G" evidence="2">
    <location>
        <begin position="431"/>
        <end position="566"/>
    </location>
</feature>
<dbReference type="SUPFAM" id="SSF52540">
    <property type="entry name" value="P-loop containing nucleoside triphosphate hydrolases"/>
    <property type="match status" value="1"/>
</dbReference>
<feature type="compositionally biased region" description="Low complexity" evidence="1">
    <location>
        <begin position="872"/>
        <end position="881"/>
    </location>
</feature>
<dbReference type="AlphaFoldDB" id="A0A8J4ESW4"/>